<dbReference type="InterPro" id="IPR050834">
    <property type="entry name" value="Glycosyltransf_2"/>
</dbReference>
<evidence type="ECO:0000256" key="3">
    <source>
        <dbReference type="ARBA" id="ARBA00022679"/>
    </source>
</evidence>
<dbReference type="AlphaFoldDB" id="A0AAJ2ZAT2"/>
<keyword evidence="7" id="KW-1185">Reference proteome</keyword>
<dbReference type="InterPro" id="IPR001173">
    <property type="entry name" value="Glyco_trans_2-like"/>
</dbReference>
<protein>
    <submittedName>
        <fullName evidence="5 6">Glycosyltransferase</fullName>
    </submittedName>
</protein>
<dbReference type="Pfam" id="PF00535">
    <property type="entry name" value="Glycos_transf_2"/>
    <property type="match status" value="1"/>
</dbReference>
<evidence type="ECO:0000313" key="7">
    <source>
        <dbReference type="Proteomes" id="UP000402241"/>
    </source>
</evidence>
<evidence type="ECO:0000313" key="6">
    <source>
        <dbReference type="EMBL" id="QGL50465.1"/>
    </source>
</evidence>
<accession>A0AAJ2ZAT2</accession>
<keyword evidence="2" id="KW-0328">Glycosyltransferase</keyword>
<gene>
    <name evidence="5" type="ORF">G3561_01735</name>
    <name evidence="6" type="ORF">GCE86_27665</name>
</gene>
<dbReference type="EMBL" id="CP045309">
    <property type="protein sequence ID" value="QGL50465.1"/>
    <property type="molecule type" value="Genomic_DNA"/>
</dbReference>
<evidence type="ECO:0000313" key="8">
    <source>
        <dbReference type="Proteomes" id="UP000477779"/>
    </source>
</evidence>
<evidence type="ECO:0000256" key="2">
    <source>
        <dbReference type="ARBA" id="ARBA00022676"/>
    </source>
</evidence>
<keyword evidence="3" id="KW-0808">Transferase</keyword>
<evidence type="ECO:0000313" key="5">
    <source>
        <dbReference type="EMBL" id="NES26280.1"/>
    </source>
</evidence>
<reference evidence="5 8" key="2">
    <citation type="submission" date="2020-02" db="EMBL/GenBank/DDBJ databases">
        <title>WGS of Micromonospora spp. isolated from hot spring.</title>
        <authorList>
            <person name="Thawai C."/>
        </authorList>
    </citation>
    <scope>NUCLEOTIDE SEQUENCE [LARGE SCALE GENOMIC DNA]</scope>
    <source>
        <strain evidence="5 8">TMS7</strain>
    </source>
</reference>
<proteinExistence type="inferred from homology"/>
<dbReference type="PANTHER" id="PTHR43685:SF5">
    <property type="entry name" value="GLYCOSYLTRANSFERASE EPSE-RELATED"/>
    <property type="match status" value="1"/>
</dbReference>
<reference evidence="6 7" key="1">
    <citation type="submission" date="2019-10" db="EMBL/GenBank/DDBJ databases">
        <title>Genome Sequence of Micromonospora terminaliae DSM 101760.</title>
        <authorList>
            <person name="Guo L."/>
        </authorList>
    </citation>
    <scope>NUCLEOTIDE SEQUENCE [LARGE SCALE GENOMIC DNA]</scope>
    <source>
        <strain evidence="6 7">DSM 101760</strain>
    </source>
</reference>
<comment type="similarity">
    <text evidence="1">Belongs to the glycosyltransferase 2 family.</text>
</comment>
<dbReference type="Gene3D" id="3.90.550.10">
    <property type="entry name" value="Spore Coat Polysaccharide Biosynthesis Protein SpsA, Chain A"/>
    <property type="match status" value="1"/>
</dbReference>
<dbReference type="GO" id="GO:0016757">
    <property type="term" value="F:glycosyltransferase activity"/>
    <property type="evidence" value="ECO:0007669"/>
    <property type="project" value="UniProtKB-KW"/>
</dbReference>
<dbReference type="EMBL" id="JAAHBZ010000001">
    <property type="protein sequence ID" value="NES26280.1"/>
    <property type="molecule type" value="Genomic_DNA"/>
</dbReference>
<dbReference type="Proteomes" id="UP000402241">
    <property type="component" value="Chromosome"/>
</dbReference>
<evidence type="ECO:0000256" key="1">
    <source>
        <dbReference type="ARBA" id="ARBA00006739"/>
    </source>
</evidence>
<dbReference type="SUPFAM" id="SSF53448">
    <property type="entry name" value="Nucleotide-diphospho-sugar transferases"/>
    <property type="match status" value="1"/>
</dbReference>
<name>A0AAJ2ZAT2_9ACTN</name>
<evidence type="ECO:0000259" key="4">
    <source>
        <dbReference type="Pfam" id="PF00535"/>
    </source>
</evidence>
<sequence>MVQVKVSVITPVHPPSIPYLAGAYESLCSQELPDGWAWEWLVQEDGRTGKVAAALPTDPRIMVATGRPGGPGVARNMAMARSGGALLRVLDADDQLTPGALSREIEALTSQTDVGWTTSSVLDLMPDGSTVGWQHADPPGGKLRRTDVLGYFQQNNYRLPVHPATLCIRRELALALGGWMALPGGEDTGLLLAASVVADGFFIAEPGLLYRKHPDQITGQAEWTESSEWTPRMQLIEARALALQDLWKQL</sequence>
<dbReference type="Proteomes" id="UP000477779">
    <property type="component" value="Unassembled WGS sequence"/>
</dbReference>
<organism evidence="5 8">
    <name type="scientific">Micromonospora terminaliae</name>
    <dbReference type="NCBI Taxonomy" id="1914461"/>
    <lineage>
        <taxon>Bacteria</taxon>
        <taxon>Bacillati</taxon>
        <taxon>Actinomycetota</taxon>
        <taxon>Actinomycetes</taxon>
        <taxon>Micromonosporales</taxon>
        <taxon>Micromonosporaceae</taxon>
        <taxon>Micromonospora</taxon>
    </lineage>
</organism>
<dbReference type="InterPro" id="IPR029044">
    <property type="entry name" value="Nucleotide-diphossugar_trans"/>
</dbReference>
<feature type="domain" description="Glycosyltransferase 2-like" evidence="4">
    <location>
        <begin position="7"/>
        <end position="113"/>
    </location>
</feature>
<dbReference type="PANTHER" id="PTHR43685">
    <property type="entry name" value="GLYCOSYLTRANSFERASE"/>
    <property type="match status" value="1"/>
</dbReference>